<dbReference type="PANTHER" id="PTHR11645">
    <property type="entry name" value="PYRROLINE-5-CARBOXYLATE REDUCTASE"/>
    <property type="match status" value="1"/>
</dbReference>
<comment type="caution">
    <text evidence="11">The sequence shown here is derived from an EMBL/GenBank/DDBJ whole genome shotgun (WGS) entry which is preliminary data.</text>
</comment>
<dbReference type="PIRSF" id="PIRSF000193">
    <property type="entry name" value="Pyrrol-5-carb_rd"/>
    <property type="match status" value="1"/>
</dbReference>
<evidence type="ECO:0000256" key="3">
    <source>
        <dbReference type="ARBA" id="ARBA00023002"/>
    </source>
</evidence>
<dbReference type="Gene3D" id="1.10.3730.10">
    <property type="entry name" value="ProC C-terminal domain-like"/>
    <property type="match status" value="1"/>
</dbReference>
<feature type="domain" description="Pyrroline-5-carboxylate reductase dimerisation" evidence="10">
    <location>
        <begin position="162"/>
        <end position="274"/>
    </location>
</feature>
<evidence type="ECO:0000259" key="9">
    <source>
        <dbReference type="Pfam" id="PF03807"/>
    </source>
</evidence>
<keyword evidence="12" id="KW-1185">Reference proteome</keyword>
<dbReference type="NCBIfam" id="TIGR00112">
    <property type="entry name" value="proC"/>
    <property type="match status" value="1"/>
</dbReference>
<evidence type="ECO:0000256" key="4">
    <source>
        <dbReference type="ARBA" id="ARBA00058118"/>
    </source>
</evidence>
<evidence type="ECO:0000256" key="6">
    <source>
        <dbReference type="NCBIfam" id="TIGR00112"/>
    </source>
</evidence>
<dbReference type="GO" id="GO:0055129">
    <property type="term" value="P:L-proline biosynthetic process"/>
    <property type="evidence" value="ECO:0007669"/>
    <property type="project" value="UniProtKB-UniRule"/>
</dbReference>
<accession>A0A839RMR6</accession>
<dbReference type="InterPro" id="IPR000304">
    <property type="entry name" value="Pyrroline-COOH_reductase"/>
</dbReference>
<evidence type="ECO:0000313" key="12">
    <source>
        <dbReference type="Proteomes" id="UP000567922"/>
    </source>
</evidence>
<dbReference type="EC" id="1.5.1.2" evidence="5 6"/>
<keyword evidence="5 8" id="KW-0641">Proline biosynthesis</keyword>
<comment type="similarity">
    <text evidence="1 5 8">Belongs to the pyrroline-5-carboxylate reductase family.</text>
</comment>
<dbReference type="InterPro" id="IPR053790">
    <property type="entry name" value="P5CR-like_CS"/>
</dbReference>
<reference evidence="11 12" key="1">
    <citation type="submission" date="2020-08" db="EMBL/GenBank/DDBJ databases">
        <title>Sequencing the genomes of 1000 actinobacteria strains.</title>
        <authorList>
            <person name="Klenk H.-P."/>
        </authorList>
    </citation>
    <scope>NUCLEOTIDE SEQUENCE [LARGE SCALE GENOMIC DNA]</scope>
    <source>
        <strain evidence="11 12">DSM 45258</strain>
    </source>
</reference>
<dbReference type="InterPro" id="IPR036291">
    <property type="entry name" value="NAD(P)-bd_dom_sf"/>
</dbReference>
<dbReference type="InterPro" id="IPR008927">
    <property type="entry name" value="6-PGluconate_DH-like_C_sf"/>
</dbReference>
<proteinExistence type="inferred from homology"/>
<comment type="catalytic activity">
    <reaction evidence="5 8">
        <text>L-proline + NADP(+) = (S)-1-pyrroline-5-carboxylate + NADPH + 2 H(+)</text>
        <dbReference type="Rhea" id="RHEA:14109"/>
        <dbReference type="ChEBI" id="CHEBI:15378"/>
        <dbReference type="ChEBI" id="CHEBI:17388"/>
        <dbReference type="ChEBI" id="CHEBI:57783"/>
        <dbReference type="ChEBI" id="CHEBI:58349"/>
        <dbReference type="ChEBI" id="CHEBI:60039"/>
        <dbReference type="EC" id="1.5.1.2"/>
    </reaction>
</comment>
<dbReference type="SUPFAM" id="SSF48179">
    <property type="entry name" value="6-phosphogluconate dehydrogenase C-terminal domain-like"/>
    <property type="match status" value="1"/>
</dbReference>
<comment type="subcellular location">
    <subcellularLocation>
        <location evidence="5">Cytoplasm</location>
    </subcellularLocation>
</comment>
<dbReference type="EMBL" id="JACHWS010000002">
    <property type="protein sequence ID" value="MBB3037488.1"/>
    <property type="molecule type" value="Genomic_DNA"/>
</dbReference>
<comment type="pathway">
    <text evidence="5 8">Amino-acid biosynthesis; L-proline biosynthesis; L-proline from L-glutamate 5-semialdehyde: step 1/1.</text>
</comment>
<keyword evidence="5 8" id="KW-0028">Amino-acid biosynthesis</keyword>
<dbReference type="Pfam" id="PF14748">
    <property type="entry name" value="P5CR_dimer"/>
    <property type="match status" value="1"/>
</dbReference>
<dbReference type="AlphaFoldDB" id="A0A839RMR6"/>
<organism evidence="11 12">
    <name type="scientific">Hoyosella altamirensis</name>
    <dbReference type="NCBI Taxonomy" id="616997"/>
    <lineage>
        <taxon>Bacteria</taxon>
        <taxon>Bacillati</taxon>
        <taxon>Actinomycetota</taxon>
        <taxon>Actinomycetes</taxon>
        <taxon>Mycobacteriales</taxon>
        <taxon>Hoyosellaceae</taxon>
        <taxon>Hoyosella</taxon>
    </lineage>
</organism>
<evidence type="ECO:0000256" key="8">
    <source>
        <dbReference type="RuleBase" id="RU003903"/>
    </source>
</evidence>
<evidence type="ECO:0000256" key="2">
    <source>
        <dbReference type="ARBA" id="ARBA00022857"/>
    </source>
</evidence>
<evidence type="ECO:0000313" key="11">
    <source>
        <dbReference type="EMBL" id="MBB3037488.1"/>
    </source>
</evidence>
<feature type="binding site" evidence="7">
    <location>
        <begin position="67"/>
        <end position="70"/>
    </location>
    <ligand>
        <name>NADP(+)</name>
        <dbReference type="ChEBI" id="CHEBI:58349"/>
    </ligand>
</feature>
<dbReference type="Proteomes" id="UP000567922">
    <property type="component" value="Unassembled WGS sequence"/>
</dbReference>
<feature type="domain" description="Pyrroline-5-carboxylate reductase catalytic N-terminal" evidence="9">
    <location>
        <begin position="3"/>
        <end position="99"/>
    </location>
</feature>
<name>A0A839RMR6_9ACTN</name>
<dbReference type="Gene3D" id="3.40.50.720">
    <property type="entry name" value="NAD(P)-binding Rossmann-like Domain"/>
    <property type="match status" value="1"/>
</dbReference>
<evidence type="ECO:0000259" key="10">
    <source>
        <dbReference type="Pfam" id="PF14748"/>
    </source>
</evidence>
<dbReference type="GO" id="GO:0005737">
    <property type="term" value="C:cytoplasm"/>
    <property type="evidence" value="ECO:0007669"/>
    <property type="project" value="UniProtKB-SubCell"/>
</dbReference>
<sequence>MTTIAVIGGGRIGEALISGLLASGREPRDVVVSERMASRATELCRRFGIRALSLRDAAESADVVVIATKPGDVGNVVDHLVQVLDDSDREKTVVSLVAGLTAGWYEAKLPAGTPVVRVMPNTPMLVNQGMCVVAPGRYAAEQHIALVEEMLRPVGRVMTVREQMMDVITAVSGSGPAYFFLVVEAMADAAVRLGLTRDAAMELVVQTMTGSAAMLQRTLDEGGPAVLTAANELRYAVTSPGGTTAAGLAELERNGLRTSIFEALEAARDRSVELGEQLD</sequence>
<dbReference type="OrthoDB" id="9805754at2"/>
<comment type="function">
    <text evidence="4 5">Catalyzes the reduction of 1-pyrroline-5-carboxylate (PCA) to L-proline.</text>
</comment>
<evidence type="ECO:0000256" key="5">
    <source>
        <dbReference type="HAMAP-Rule" id="MF_01925"/>
    </source>
</evidence>
<dbReference type="SUPFAM" id="SSF51735">
    <property type="entry name" value="NAD(P)-binding Rossmann-fold domains"/>
    <property type="match status" value="1"/>
</dbReference>
<dbReference type="InterPro" id="IPR028939">
    <property type="entry name" value="P5C_Rdtase_cat_N"/>
</dbReference>
<dbReference type="PANTHER" id="PTHR11645:SF0">
    <property type="entry name" value="PYRROLINE-5-CARBOXYLATE REDUCTASE 3"/>
    <property type="match status" value="1"/>
</dbReference>
<gene>
    <name evidence="5" type="primary">proC</name>
    <name evidence="11" type="ORF">FHU29_001937</name>
</gene>
<dbReference type="HAMAP" id="MF_01925">
    <property type="entry name" value="P5C_reductase"/>
    <property type="match status" value="1"/>
</dbReference>
<dbReference type="Pfam" id="PF03807">
    <property type="entry name" value="F420_oxidored"/>
    <property type="match status" value="1"/>
</dbReference>
<dbReference type="InterPro" id="IPR029036">
    <property type="entry name" value="P5CR_dimer"/>
</dbReference>
<dbReference type="GO" id="GO:0004735">
    <property type="term" value="F:pyrroline-5-carboxylate reductase activity"/>
    <property type="evidence" value="ECO:0007669"/>
    <property type="project" value="UniProtKB-UniRule"/>
</dbReference>
<keyword evidence="2 5" id="KW-0521">NADP</keyword>
<dbReference type="UniPathway" id="UPA00098">
    <property type="reaction ID" value="UER00361"/>
</dbReference>
<dbReference type="RefSeq" id="WP_064441213.1">
    <property type="nucleotide sequence ID" value="NZ_BDDI01000012.1"/>
</dbReference>
<evidence type="ECO:0000256" key="1">
    <source>
        <dbReference type="ARBA" id="ARBA00005525"/>
    </source>
</evidence>
<dbReference type="FunFam" id="1.10.3730.10:FF:000001">
    <property type="entry name" value="Pyrroline-5-carboxylate reductase"/>
    <property type="match status" value="1"/>
</dbReference>
<protein>
    <recommendedName>
        <fullName evidence="5 6">Pyrroline-5-carboxylate reductase</fullName>
        <shortName evidence="5">P5C reductase</shortName>
        <shortName evidence="5">P5CR</shortName>
        <ecNumber evidence="5 6">1.5.1.2</ecNumber>
    </recommendedName>
    <alternativeName>
        <fullName evidence="5">PCA reductase</fullName>
    </alternativeName>
</protein>
<keyword evidence="3 5" id="KW-0560">Oxidoreductase</keyword>
<dbReference type="PROSITE" id="PS00521">
    <property type="entry name" value="P5CR"/>
    <property type="match status" value="1"/>
</dbReference>
<comment type="catalytic activity">
    <reaction evidence="5">
        <text>L-proline + NAD(+) = (S)-1-pyrroline-5-carboxylate + NADH + 2 H(+)</text>
        <dbReference type="Rhea" id="RHEA:14105"/>
        <dbReference type="ChEBI" id="CHEBI:15378"/>
        <dbReference type="ChEBI" id="CHEBI:17388"/>
        <dbReference type="ChEBI" id="CHEBI:57540"/>
        <dbReference type="ChEBI" id="CHEBI:57945"/>
        <dbReference type="ChEBI" id="CHEBI:60039"/>
        <dbReference type="EC" id="1.5.1.2"/>
    </reaction>
</comment>
<evidence type="ECO:0000256" key="7">
    <source>
        <dbReference type="PIRSR" id="PIRSR000193-1"/>
    </source>
</evidence>
<keyword evidence="5" id="KW-0963">Cytoplasm</keyword>